<dbReference type="Pfam" id="PF07486">
    <property type="entry name" value="Hydrolase_2"/>
    <property type="match status" value="1"/>
</dbReference>
<dbReference type="EMBL" id="JENY01000024">
    <property type="protein sequence ID" value="EXL03672.1"/>
    <property type="molecule type" value="Genomic_DNA"/>
</dbReference>
<gene>
    <name evidence="2" type="ORF">BG36_11820</name>
</gene>
<accession>A0A011TI56</accession>
<dbReference type="AlphaFoldDB" id="A0A011TI56"/>
<reference evidence="2 3" key="1">
    <citation type="submission" date="2014-02" db="EMBL/GenBank/DDBJ databases">
        <title>Aquamicrobium defluvii Genome sequencing.</title>
        <authorList>
            <person name="Wang X."/>
        </authorList>
    </citation>
    <scope>NUCLEOTIDE SEQUENCE [LARGE SCALE GENOMIC DNA]</scope>
    <source>
        <strain evidence="2 3">W13Z1</strain>
    </source>
</reference>
<dbReference type="HOGENOM" id="CLU_059174_0_0_5"/>
<dbReference type="InterPro" id="IPR011105">
    <property type="entry name" value="Cell_wall_hydrolase_SleB"/>
</dbReference>
<dbReference type="InterPro" id="IPR042047">
    <property type="entry name" value="SleB_dom1"/>
</dbReference>
<name>A0A011TI56_9HYPH</name>
<evidence type="ECO:0000313" key="2">
    <source>
        <dbReference type="EMBL" id="EXL03672.1"/>
    </source>
</evidence>
<dbReference type="STRING" id="69279.BG36_11820"/>
<comment type="caution">
    <text evidence="2">The sequence shown here is derived from an EMBL/GenBank/DDBJ whole genome shotgun (WGS) entry which is preliminary data.</text>
</comment>
<sequence>MRSKPKATFERQSSNGHRRVLAILGASWFVFGFASPTGTQGTKSELGIAPGPDLWAVYVEQADTCSHLKELRLPSAAIPGDDENLDLVLGGQRVNLRADREVSSTSQRVVEEAKKPRLVSVAYRKNLETPVGEQALTSRLLSSGTDASYFLRGFSKQADPEMVAGLSTFHNPADDRLAGVPEALADLVNNDGADILATAYAPKDEFHASSNAFAALLGADETAGRFVPPTIEGDHDWMKQPLPGSVFSTAEQKCLATAIYFEARGEEVRGQAAVAQVILNRVRNPAYPANVCDVVYQNDNWINKCQFSFACDGVPDVITDRRAYRLAKDVAMAVTGGKIFLPEVASSTHYNATYVSPRWARSMERMTQIGSHIFYRTFGGGWS</sequence>
<evidence type="ECO:0000259" key="1">
    <source>
        <dbReference type="Pfam" id="PF07486"/>
    </source>
</evidence>
<organism evidence="2 3">
    <name type="scientific">Aquamicrobium defluvii</name>
    <dbReference type="NCBI Taxonomy" id="69279"/>
    <lineage>
        <taxon>Bacteria</taxon>
        <taxon>Pseudomonadati</taxon>
        <taxon>Pseudomonadota</taxon>
        <taxon>Alphaproteobacteria</taxon>
        <taxon>Hyphomicrobiales</taxon>
        <taxon>Phyllobacteriaceae</taxon>
        <taxon>Aquamicrobium</taxon>
    </lineage>
</organism>
<protein>
    <submittedName>
        <fullName evidence="2">Cell wall hydrolase</fullName>
    </submittedName>
</protein>
<keyword evidence="2" id="KW-0378">Hydrolase</keyword>
<dbReference type="eggNOG" id="COG3773">
    <property type="taxonomic scope" value="Bacteria"/>
</dbReference>
<dbReference type="Gene3D" id="1.10.10.2520">
    <property type="entry name" value="Cell wall hydrolase SleB, domain 1"/>
    <property type="match status" value="1"/>
</dbReference>
<feature type="domain" description="Cell wall hydrolase SleB" evidence="1">
    <location>
        <begin position="265"/>
        <end position="375"/>
    </location>
</feature>
<proteinExistence type="predicted"/>
<dbReference type="Proteomes" id="UP000019849">
    <property type="component" value="Unassembled WGS sequence"/>
</dbReference>
<dbReference type="GO" id="GO:0016787">
    <property type="term" value="F:hydrolase activity"/>
    <property type="evidence" value="ECO:0007669"/>
    <property type="project" value="UniProtKB-KW"/>
</dbReference>
<evidence type="ECO:0000313" key="3">
    <source>
        <dbReference type="Proteomes" id="UP000019849"/>
    </source>
</evidence>
<dbReference type="RefSeq" id="WP_035029378.1">
    <property type="nucleotide sequence ID" value="NZ_KK073896.1"/>
</dbReference>
<dbReference type="PATRIC" id="fig|69279.3.peg.3455"/>